<dbReference type="Pfam" id="PF01276">
    <property type="entry name" value="OKR_DC_1"/>
    <property type="match status" value="1"/>
</dbReference>
<dbReference type="PANTHER" id="PTHR43277:SF4">
    <property type="entry name" value="ARGININE DECARBOXYLASE"/>
    <property type="match status" value="1"/>
</dbReference>
<feature type="domain" description="Orn/Lys/Arg decarboxylase C-terminal" evidence="7">
    <location>
        <begin position="406"/>
        <end position="454"/>
    </location>
</feature>
<dbReference type="InterPro" id="IPR052357">
    <property type="entry name" value="Orn_Lys_Arg_decarboxylase-I"/>
</dbReference>
<dbReference type="SUPFAM" id="SSF53383">
    <property type="entry name" value="PLP-dependent transferases"/>
    <property type="match status" value="1"/>
</dbReference>
<organism evidence="8 9">
    <name type="scientific">Papillibacter cinnamivorans DSM 12816</name>
    <dbReference type="NCBI Taxonomy" id="1122930"/>
    <lineage>
        <taxon>Bacteria</taxon>
        <taxon>Bacillati</taxon>
        <taxon>Bacillota</taxon>
        <taxon>Clostridia</taxon>
        <taxon>Eubacteriales</taxon>
        <taxon>Oscillospiraceae</taxon>
        <taxon>Papillibacter</taxon>
    </lineage>
</organism>
<name>A0A1W2AAK2_9FIRM</name>
<evidence type="ECO:0000259" key="7">
    <source>
        <dbReference type="Pfam" id="PF03711"/>
    </source>
</evidence>
<feature type="domain" description="Orn/Lys/Arg decarboxylases family 1 pyridoxal-P attachment site" evidence="6">
    <location>
        <begin position="6"/>
        <end position="363"/>
    </location>
</feature>
<proteinExistence type="inferred from homology"/>
<evidence type="ECO:0000259" key="6">
    <source>
        <dbReference type="Pfam" id="PF01276"/>
    </source>
</evidence>
<keyword evidence="5" id="KW-0456">Lyase</keyword>
<dbReference type="Gene3D" id="3.90.100.10">
    <property type="entry name" value="Orn/Lys/Arg decarboxylase, C-terminal domain"/>
    <property type="match status" value="1"/>
</dbReference>
<evidence type="ECO:0000256" key="3">
    <source>
        <dbReference type="ARBA" id="ARBA00022793"/>
    </source>
</evidence>
<dbReference type="STRING" id="1122930.SAMN02745168_1659"/>
<protein>
    <submittedName>
        <fullName evidence="8">Arginine decarboxylase</fullName>
    </submittedName>
</protein>
<dbReference type="AlphaFoldDB" id="A0A1W2AAK2"/>
<reference evidence="8 9" key="1">
    <citation type="submission" date="2017-04" db="EMBL/GenBank/DDBJ databases">
        <authorList>
            <person name="Afonso C.L."/>
            <person name="Miller P.J."/>
            <person name="Scott M.A."/>
            <person name="Spackman E."/>
            <person name="Goraichik I."/>
            <person name="Dimitrov K.M."/>
            <person name="Suarez D.L."/>
            <person name="Swayne D.E."/>
        </authorList>
    </citation>
    <scope>NUCLEOTIDE SEQUENCE [LARGE SCALE GENOMIC DNA]</scope>
    <source>
        <strain evidence="8 9">DSM 12816</strain>
    </source>
</reference>
<comment type="cofactor">
    <cofactor evidence="1">
        <name>pyridoxal 5'-phosphate</name>
        <dbReference type="ChEBI" id="CHEBI:597326"/>
    </cofactor>
</comment>
<keyword evidence="9" id="KW-1185">Reference proteome</keyword>
<dbReference type="PANTHER" id="PTHR43277">
    <property type="entry name" value="ARGININE DECARBOXYLASE"/>
    <property type="match status" value="1"/>
</dbReference>
<keyword evidence="4" id="KW-0663">Pyridoxal phosphate</keyword>
<comment type="similarity">
    <text evidence="2">Belongs to the Orn/Lys/Arg decarboxylase class-I family.</text>
</comment>
<dbReference type="InterPro" id="IPR015421">
    <property type="entry name" value="PyrdxlP-dep_Trfase_major"/>
</dbReference>
<dbReference type="Pfam" id="PF03711">
    <property type="entry name" value="OKR_DC_1_C"/>
    <property type="match status" value="1"/>
</dbReference>
<evidence type="ECO:0000256" key="4">
    <source>
        <dbReference type="ARBA" id="ARBA00022898"/>
    </source>
</evidence>
<evidence type="ECO:0000313" key="9">
    <source>
        <dbReference type="Proteomes" id="UP000192790"/>
    </source>
</evidence>
<accession>A0A1W2AAK2</accession>
<dbReference type="EMBL" id="FWXW01000003">
    <property type="protein sequence ID" value="SMC57650.1"/>
    <property type="molecule type" value="Genomic_DNA"/>
</dbReference>
<dbReference type="InterPro" id="IPR000310">
    <property type="entry name" value="Orn/Lys/Arg_deCO2ase_major_dom"/>
</dbReference>
<evidence type="ECO:0000256" key="5">
    <source>
        <dbReference type="ARBA" id="ARBA00023239"/>
    </source>
</evidence>
<dbReference type="RefSeq" id="WP_242942804.1">
    <property type="nucleotide sequence ID" value="NZ_FWXW01000003.1"/>
</dbReference>
<evidence type="ECO:0000313" key="8">
    <source>
        <dbReference type="EMBL" id="SMC57650.1"/>
    </source>
</evidence>
<keyword evidence="3" id="KW-0210">Decarboxylase</keyword>
<dbReference type="InterPro" id="IPR008286">
    <property type="entry name" value="Prn/Lys/Arg_de-COase_C"/>
</dbReference>
<dbReference type="Gene3D" id="3.40.640.10">
    <property type="entry name" value="Type I PLP-dependent aspartate aminotransferase-like (Major domain)"/>
    <property type="match status" value="1"/>
</dbReference>
<dbReference type="Proteomes" id="UP000192790">
    <property type="component" value="Unassembled WGS sequence"/>
</dbReference>
<dbReference type="InterPro" id="IPR015424">
    <property type="entry name" value="PyrdxlP-dep_Trfase"/>
</dbReference>
<dbReference type="GO" id="GO:0016831">
    <property type="term" value="F:carboxy-lyase activity"/>
    <property type="evidence" value="ECO:0007669"/>
    <property type="project" value="UniProtKB-KW"/>
</dbReference>
<sequence length="472" mass="49797">MPEDKTPLYTALSRRAEEPLLRMHMPGHKGKAPLPPALAAAAALDFTELPGTGNLYEGLPPVSEAEALAARAFGADSCYFLTGGSTQGIYAALALCCPPGSRLLLDRGSHRAAYNAMALLDLVPEYLYPAVLPGFRVSAGITPEAVKEALLRDPCIRCVLVTSPTYYGVCSDIPAIAAVTRELGAFLVVDEAHGAHLPFLTGAPCAQGRGADLSVASAHKTLPALGSGGLLFASEAFPPERVRTMTALFGTSSPSYPVMASLDWARGYMEGPGGGEYRRAVRTLEAVKKEIQSRKIFSVLGPGAFPDNDLPGVTFDPARLVVNTLKGNLGGFEAARLLEEEHGIVCEMADASNVVCIVTCADSDGDLLRLGRGFAALEEKCPCAPPYRLPASPPPPPALRLSPREAVFSAAESLPLHSALGKIAAESVAPYPPGIPVIAPGEEIDKFGLNYLRQIGYNEDTGILVVRRRKDA</sequence>
<evidence type="ECO:0000256" key="2">
    <source>
        <dbReference type="ARBA" id="ARBA00010671"/>
    </source>
</evidence>
<gene>
    <name evidence="8" type="ORF">SAMN02745168_1659</name>
</gene>
<evidence type="ECO:0000256" key="1">
    <source>
        <dbReference type="ARBA" id="ARBA00001933"/>
    </source>
</evidence>